<evidence type="ECO:0000256" key="4">
    <source>
        <dbReference type="ARBA" id="ARBA00023054"/>
    </source>
</evidence>
<dbReference type="Proteomes" id="UP000072660">
    <property type="component" value="Unassembled WGS sequence"/>
</dbReference>
<feature type="coiled-coil region" evidence="5">
    <location>
        <begin position="137"/>
        <end position="164"/>
    </location>
</feature>
<dbReference type="Gene3D" id="2.40.50.100">
    <property type="match status" value="1"/>
</dbReference>
<evidence type="ECO:0000259" key="10">
    <source>
        <dbReference type="Pfam" id="PF25967"/>
    </source>
</evidence>
<evidence type="ECO:0000256" key="5">
    <source>
        <dbReference type="SAM" id="Coils"/>
    </source>
</evidence>
<evidence type="ECO:0000259" key="8">
    <source>
        <dbReference type="Pfam" id="PF25917"/>
    </source>
</evidence>
<dbReference type="Gene3D" id="2.40.30.170">
    <property type="match status" value="1"/>
</dbReference>
<feature type="chain" id="PRO_5007299375" evidence="6">
    <location>
        <begin position="22"/>
        <end position="373"/>
    </location>
</feature>
<feature type="domain" description="CusB-like beta-barrel" evidence="9">
    <location>
        <begin position="208"/>
        <end position="261"/>
    </location>
</feature>
<dbReference type="OrthoDB" id="9806939at2"/>
<feature type="domain" description="Multidrug resistance protein MdtA-like barrel-sandwich hybrid" evidence="8">
    <location>
        <begin position="65"/>
        <end position="196"/>
    </location>
</feature>
<evidence type="ECO:0000256" key="1">
    <source>
        <dbReference type="ARBA" id="ARBA00004196"/>
    </source>
</evidence>
<comment type="caution">
    <text evidence="11">The sequence shown here is derived from an EMBL/GenBank/DDBJ whole genome shotgun (WGS) entry which is preliminary data.</text>
</comment>
<evidence type="ECO:0000313" key="11">
    <source>
        <dbReference type="EMBL" id="KXU37570.1"/>
    </source>
</evidence>
<feature type="domain" description="Multidrug resistance protein MdtA-like C-terminal permuted SH3" evidence="10">
    <location>
        <begin position="289"/>
        <end position="346"/>
    </location>
</feature>
<name>A0A139SSZ0_9GAMM</name>
<dbReference type="InterPro" id="IPR058627">
    <property type="entry name" value="MdtA-like_C"/>
</dbReference>
<evidence type="ECO:0000313" key="12">
    <source>
        <dbReference type="Proteomes" id="UP000072660"/>
    </source>
</evidence>
<dbReference type="InterPro" id="IPR058792">
    <property type="entry name" value="Beta-barrel_RND_2"/>
</dbReference>
<proteinExistence type="inferred from homology"/>
<organism evidence="11 12">
    <name type="scientific">Ventosimonas gracilis</name>
    <dbReference type="NCBI Taxonomy" id="1680762"/>
    <lineage>
        <taxon>Bacteria</taxon>
        <taxon>Pseudomonadati</taxon>
        <taxon>Pseudomonadota</taxon>
        <taxon>Gammaproteobacteria</taxon>
        <taxon>Pseudomonadales</taxon>
        <taxon>Ventosimonadaceae</taxon>
        <taxon>Ventosimonas</taxon>
    </lineage>
</organism>
<dbReference type="EMBL" id="LSZO01000162">
    <property type="protein sequence ID" value="KXU37570.1"/>
    <property type="molecule type" value="Genomic_DNA"/>
</dbReference>
<feature type="signal peptide" evidence="6">
    <location>
        <begin position="1"/>
        <end position="21"/>
    </location>
</feature>
<dbReference type="Gene3D" id="2.40.420.20">
    <property type="match status" value="1"/>
</dbReference>
<dbReference type="AlphaFoldDB" id="A0A139SSZ0"/>
<keyword evidence="6" id="KW-0732">Signal</keyword>
<dbReference type="Pfam" id="PF25954">
    <property type="entry name" value="Beta-barrel_RND_2"/>
    <property type="match status" value="1"/>
</dbReference>
<dbReference type="InterPro" id="IPR006143">
    <property type="entry name" value="RND_pump_MFP"/>
</dbReference>
<comment type="similarity">
    <text evidence="2">Belongs to the membrane fusion protein (MFP) (TC 8.A.1) family.</text>
</comment>
<evidence type="ECO:0000256" key="3">
    <source>
        <dbReference type="ARBA" id="ARBA00022448"/>
    </source>
</evidence>
<comment type="subcellular location">
    <subcellularLocation>
        <location evidence="1">Cell envelope</location>
    </subcellularLocation>
</comment>
<dbReference type="Pfam" id="PF25917">
    <property type="entry name" value="BSH_RND"/>
    <property type="match status" value="1"/>
</dbReference>
<dbReference type="PANTHER" id="PTHR30469:SF15">
    <property type="entry name" value="HLYD FAMILY OF SECRETION PROTEINS"/>
    <property type="match status" value="1"/>
</dbReference>
<evidence type="ECO:0000256" key="6">
    <source>
        <dbReference type="SAM" id="SignalP"/>
    </source>
</evidence>
<dbReference type="Pfam" id="PF25967">
    <property type="entry name" value="RND-MFP_C"/>
    <property type="match status" value="1"/>
</dbReference>
<feature type="domain" description="Multidrug resistance protein MdtA-like alpha-helical hairpin" evidence="7">
    <location>
        <begin position="101"/>
        <end position="168"/>
    </location>
</feature>
<dbReference type="PANTHER" id="PTHR30469">
    <property type="entry name" value="MULTIDRUG RESISTANCE PROTEIN MDTA"/>
    <property type="match status" value="1"/>
</dbReference>
<gene>
    <name evidence="11" type="ORF">AXE65_02985</name>
</gene>
<dbReference type="Gene3D" id="1.10.287.470">
    <property type="entry name" value="Helix hairpin bin"/>
    <property type="match status" value="1"/>
</dbReference>
<dbReference type="GO" id="GO:1990281">
    <property type="term" value="C:efflux pump complex"/>
    <property type="evidence" value="ECO:0007669"/>
    <property type="project" value="TreeGrafter"/>
</dbReference>
<evidence type="ECO:0000259" key="9">
    <source>
        <dbReference type="Pfam" id="PF25954"/>
    </source>
</evidence>
<dbReference type="Pfam" id="PF25876">
    <property type="entry name" value="HH_MFP_RND"/>
    <property type="match status" value="1"/>
</dbReference>
<keyword evidence="4 5" id="KW-0175">Coiled coil</keyword>
<evidence type="ECO:0000256" key="2">
    <source>
        <dbReference type="ARBA" id="ARBA00009477"/>
    </source>
</evidence>
<dbReference type="NCBIfam" id="TIGR01730">
    <property type="entry name" value="RND_mfp"/>
    <property type="match status" value="1"/>
</dbReference>
<keyword evidence="12" id="KW-1185">Reference proteome</keyword>
<dbReference type="RefSeq" id="WP_068390561.1">
    <property type="nucleotide sequence ID" value="NZ_LSZO01000162.1"/>
</dbReference>
<reference evidence="11 12" key="1">
    <citation type="submission" date="2016-02" db="EMBL/GenBank/DDBJ databases">
        <authorList>
            <person name="Wen L."/>
            <person name="He K."/>
            <person name="Yang H."/>
        </authorList>
    </citation>
    <scope>NUCLEOTIDE SEQUENCE [LARGE SCALE GENOMIC DNA]</scope>
    <source>
        <strain evidence="11 12">CV58</strain>
    </source>
</reference>
<dbReference type="GO" id="GO:0015562">
    <property type="term" value="F:efflux transmembrane transporter activity"/>
    <property type="evidence" value="ECO:0007669"/>
    <property type="project" value="TreeGrafter"/>
</dbReference>
<dbReference type="InterPro" id="IPR058625">
    <property type="entry name" value="MdtA-like_BSH"/>
</dbReference>
<protein>
    <submittedName>
        <fullName evidence="11">Efflux transporter periplasmic adaptor subunit</fullName>
    </submittedName>
</protein>
<dbReference type="InterPro" id="IPR058624">
    <property type="entry name" value="MdtA-like_HH"/>
</dbReference>
<accession>A0A139SSZ0</accession>
<dbReference type="SUPFAM" id="SSF111369">
    <property type="entry name" value="HlyD-like secretion proteins"/>
    <property type="match status" value="1"/>
</dbReference>
<evidence type="ECO:0000259" key="7">
    <source>
        <dbReference type="Pfam" id="PF25876"/>
    </source>
</evidence>
<dbReference type="PROSITE" id="PS51257">
    <property type="entry name" value="PROKAR_LIPOPROTEIN"/>
    <property type="match status" value="1"/>
</dbReference>
<keyword evidence="3" id="KW-0813">Transport</keyword>
<sequence length="373" mass="40955">MRLSYFPALVLLLLLPLFLTACDGDQEAPSIARPVMVVQPMQAAVRMSAYAGEVRARQESPLAFRVGGKVSKRLVDSGDQVKAGQPLAELETHDFLLQQDAREAQLAAASASFKQVRTERERYLRLLQQKLISPSQFETADNQYKSAEARFKQAQADLELSRNQLEYAVLRAPVAGVITAQQVEVGQVVSPGQPLFRLAADGEREVLFALPEQRIKDVRIGQPAMVELWSQPGMPFGGRIRELSATADPLSRTYAVRVALDAIAPAPPLGQSVQVWLEVNEGQVPSLSVPLSAVSADAGSPYVWVLDRKQSRVKRRAVNIGSYDEREVTILEGLQADEWVVTNGVQMLIDGQPVRALDRSGRELSTPPLGVRQ</sequence>